<reference evidence="4 5" key="1">
    <citation type="journal article" date="2023" name="Sci. Data">
        <title>Genome assembly of the Korean intertidal mud-creeper Batillaria attramentaria.</title>
        <authorList>
            <person name="Patra A.K."/>
            <person name="Ho P.T."/>
            <person name="Jun S."/>
            <person name="Lee S.J."/>
            <person name="Kim Y."/>
            <person name="Won Y.J."/>
        </authorList>
    </citation>
    <scope>NUCLEOTIDE SEQUENCE [LARGE SCALE GENOMIC DNA]</scope>
    <source>
        <strain evidence="4">Wonlab-2016</strain>
    </source>
</reference>
<evidence type="ECO:0000256" key="2">
    <source>
        <dbReference type="SAM" id="Phobius"/>
    </source>
</evidence>
<protein>
    <recommendedName>
        <fullName evidence="3">CCAAT-binding factor domain-containing protein</fullName>
    </recommendedName>
</protein>
<accession>A0ABD0JI75</accession>
<feature type="transmembrane region" description="Helical" evidence="2">
    <location>
        <begin position="339"/>
        <end position="361"/>
    </location>
</feature>
<comment type="similarity">
    <text evidence="1">Belongs to the CBF/MAK21 family.</text>
</comment>
<dbReference type="AlphaFoldDB" id="A0ABD0JI75"/>
<comment type="caution">
    <text evidence="4">The sequence shown here is derived from an EMBL/GenBank/DDBJ whole genome shotgun (WGS) entry which is preliminary data.</text>
</comment>
<dbReference type="InterPro" id="IPR005612">
    <property type="entry name" value="CCAAT-binding_factor"/>
</dbReference>
<evidence type="ECO:0000313" key="4">
    <source>
        <dbReference type="EMBL" id="KAK7474423.1"/>
    </source>
</evidence>
<dbReference type="Proteomes" id="UP001519460">
    <property type="component" value="Unassembled WGS sequence"/>
</dbReference>
<name>A0ABD0JI75_9CAEN</name>
<organism evidence="4 5">
    <name type="scientific">Batillaria attramentaria</name>
    <dbReference type="NCBI Taxonomy" id="370345"/>
    <lineage>
        <taxon>Eukaryota</taxon>
        <taxon>Metazoa</taxon>
        <taxon>Spiralia</taxon>
        <taxon>Lophotrochozoa</taxon>
        <taxon>Mollusca</taxon>
        <taxon>Gastropoda</taxon>
        <taxon>Caenogastropoda</taxon>
        <taxon>Sorbeoconcha</taxon>
        <taxon>Cerithioidea</taxon>
        <taxon>Batillariidae</taxon>
        <taxon>Batillaria</taxon>
    </lineage>
</organism>
<keyword evidence="2" id="KW-1133">Transmembrane helix</keyword>
<evidence type="ECO:0000259" key="3">
    <source>
        <dbReference type="Pfam" id="PF03914"/>
    </source>
</evidence>
<dbReference type="EMBL" id="JACVVK020000437">
    <property type="protein sequence ID" value="KAK7474423.1"/>
    <property type="molecule type" value="Genomic_DNA"/>
</dbReference>
<dbReference type="PANTHER" id="PTHR12455">
    <property type="entry name" value="NUCLEOLAR COMPLEX PROTEIN 4"/>
    <property type="match status" value="1"/>
</dbReference>
<gene>
    <name evidence="4" type="ORF">BaRGS_00034306</name>
</gene>
<dbReference type="Pfam" id="PF03914">
    <property type="entry name" value="CBF"/>
    <property type="match status" value="1"/>
</dbReference>
<keyword evidence="2" id="KW-0472">Membrane</keyword>
<feature type="transmembrane region" description="Helical" evidence="2">
    <location>
        <begin position="292"/>
        <end position="313"/>
    </location>
</feature>
<dbReference type="GO" id="GO:0005634">
    <property type="term" value="C:nucleus"/>
    <property type="evidence" value="ECO:0007669"/>
    <property type="project" value="UniProtKB-ARBA"/>
</dbReference>
<dbReference type="InterPro" id="IPR027193">
    <property type="entry name" value="Noc4"/>
</dbReference>
<proteinExistence type="inferred from homology"/>
<keyword evidence="2" id="KW-0812">Transmembrane</keyword>
<sequence length="504" mass="57663">MKSTRDVIADIKAKTKQCLENRKSANVIIDLLCYSQNDDASVVAAALRALQQAFSRFLITQEMYLESSPPPDSEMTTEDQYACWLQEQYTTTCDSFVEKLGSTNSKIQELALVGVLKFIELEGQNPLQKPKVDEFTFPFTLLQEMVSKLMSHTSNMESLILRLSEVTEHDDLRFFLMKALRLELDKTPVKKRTEMFLSNVLCALENLEFPSDDEAKLNNFLTKPSDQHVQHPKVSSLKEQRKRFTAVWMEFLRSELTPSLYRRVLTKLDEKVIPFLSSPLVLSDFLTQSYNIGGAVSLLALNGLFILISKYNLDYPDFYRKLYSLFEPQVFHVKYRARFFFLADMFLSSIHLPSYLVASFIKRISRLSLSAPPAGARLCVAFVLNLFVRHPNCSVLIHRTDSAQVNSDPFLDDEPDPAKTRAMESSLWEMKTLQNHFSPEVALEAKKINHLPTQEQDLADFLDSNTEQMIEQEVKKKKPNVPLCPDQPKGLFGSSGLMKNFFTL</sequence>
<feature type="domain" description="CCAAT-binding factor" evidence="3">
    <location>
        <begin position="297"/>
        <end position="443"/>
    </location>
</feature>
<evidence type="ECO:0000313" key="5">
    <source>
        <dbReference type="Proteomes" id="UP001519460"/>
    </source>
</evidence>
<dbReference type="PANTHER" id="PTHR12455:SF0">
    <property type="entry name" value="NUCLEOLAR COMPLEX PROTEIN 4 HOMOLOG"/>
    <property type="match status" value="1"/>
</dbReference>
<keyword evidence="5" id="KW-1185">Reference proteome</keyword>
<evidence type="ECO:0000256" key="1">
    <source>
        <dbReference type="ARBA" id="ARBA00007797"/>
    </source>
</evidence>